<dbReference type="InterPro" id="IPR001842">
    <property type="entry name" value="Peptidase_M36"/>
</dbReference>
<proteinExistence type="predicted"/>
<dbReference type="Gene3D" id="1.10.390.10">
    <property type="entry name" value="Neutral Protease Domain 2"/>
    <property type="match status" value="1"/>
</dbReference>
<organism evidence="2 3">
    <name type="scientific">Tahibacter soli</name>
    <dbReference type="NCBI Taxonomy" id="2983605"/>
    <lineage>
        <taxon>Bacteria</taxon>
        <taxon>Pseudomonadati</taxon>
        <taxon>Pseudomonadota</taxon>
        <taxon>Gammaproteobacteria</taxon>
        <taxon>Lysobacterales</taxon>
        <taxon>Rhodanobacteraceae</taxon>
        <taxon>Tahibacter</taxon>
    </lineage>
</organism>
<dbReference type="Proteomes" id="UP001139971">
    <property type="component" value="Unassembled WGS sequence"/>
</dbReference>
<dbReference type="RefSeq" id="WP_263543754.1">
    <property type="nucleotide sequence ID" value="NZ_JAOVZO020000001.1"/>
</dbReference>
<protein>
    <submittedName>
        <fullName evidence="2">M36 family metallopeptidase</fullName>
    </submittedName>
</protein>
<feature type="region of interest" description="Disordered" evidence="1">
    <location>
        <begin position="1"/>
        <end position="50"/>
    </location>
</feature>
<dbReference type="AlphaFoldDB" id="A0A9X3YHJ1"/>
<evidence type="ECO:0000313" key="2">
    <source>
        <dbReference type="EMBL" id="MDC8011225.1"/>
    </source>
</evidence>
<dbReference type="GO" id="GO:0004222">
    <property type="term" value="F:metalloendopeptidase activity"/>
    <property type="evidence" value="ECO:0007669"/>
    <property type="project" value="InterPro"/>
</dbReference>
<dbReference type="GO" id="GO:0005615">
    <property type="term" value="C:extracellular space"/>
    <property type="evidence" value="ECO:0007669"/>
    <property type="project" value="InterPro"/>
</dbReference>
<comment type="caution">
    <text evidence="2">The sequence shown here is derived from an EMBL/GenBank/DDBJ whole genome shotgun (WGS) entry which is preliminary data.</text>
</comment>
<gene>
    <name evidence="2" type="ORF">OD750_001550</name>
</gene>
<dbReference type="EMBL" id="JAOVZO020000001">
    <property type="protein sequence ID" value="MDC8011225.1"/>
    <property type="molecule type" value="Genomic_DNA"/>
</dbReference>
<dbReference type="InterPro" id="IPR027268">
    <property type="entry name" value="Peptidase_M4/M1_CTD_sf"/>
</dbReference>
<dbReference type="SUPFAM" id="SSF55486">
    <property type="entry name" value="Metalloproteases ('zincins'), catalytic domain"/>
    <property type="match status" value="1"/>
</dbReference>
<evidence type="ECO:0000313" key="3">
    <source>
        <dbReference type="Proteomes" id="UP001139971"/>
    </source>
</evidence>
<sequence length="501" mass="52879">MTINYIPNDPSAGADAPPLRKQAKRANRPAARSGFDFPAPSAEGAADPGTPQFLFWQSREAAIAAVDAWEAASGAPHKLWQADRKKLPLLPDDGIDLNAAYDRASFAFFHESVGGALFFSGASTDVVAHEVGHGLLDSLRPDLWDVAFLEVGAVHEAVGDIVAILTALEDAQTRKKLLAASPDLRKRNFVESTAEDLSRAIGIAVPGHNASEPRHAFNTFKYQIPSTLPMHGGPGELLNEVHSFGMVFTGCFWDLVANLFNATKTKNDAALLAAARLAGKITIEGLKAAVVKTRFMQSIGRAMVLADQTLHGGANHAHIRDAFAAHEILLGANAMLAPSAVLAGAAPTGATLSAATRKDVRRRLGNVAGATLSTSKVDLFGTPAIAAVQTRGVSLASLHPQLKGVVALAQEPVMVGASGRRAAVMGAVPHTSDTDAEVLAYVESLLAYGRIAIDTPKKRAAAPSRRRGAVAVAKPWDHTTHEVRTVGGKKVLKRKRFQCGC</sequence>
<evidence type="ECO:0000256" key="1">
    <source>
        <dbReference type="SAM" id="MobiDB-lite"/>
    </source>
</evidence>
<name>A0A9X3YHJ1_9GAMM</name>
<dbReference type="GO" id="GO:0008270">
    <property type="term" value="F:zinc ion binding"/>
    <property type="evidence" value="ECO:0007669"/>
    <property type="project" value="InterPro"/>
</dbReference>
<reference evidence="2" key="1">
    <citation type="submission" date="2023-02" db="EMBL/GenBank/DDBJ databases">
        <title>Tahibacter soli sp. nov. isolated from soil.</title>
        <authorList>
            <person name="Baek J.H."/>
            <person name="Lee J.K."/>
            <person name="Choi D.G."/>
            <person name="Jeon C.O."/>
        </authorList>
    </citation>
    <scope>NUCLEOTIDE SEQUENCE</scope>
    <source>
        <strain evidence="2">BL</strain>
    </source>
</reference>
<dbReference type="Pfam" id="PF02128">
    <property type="entry name" value="Peptidase_M36"/>
    <property type="match status" value="1"/>
</dbReference>
<keyword evidence="3" id="KW-1185">Reference proteome</keyword>
<accession>A0A9X3YHJ1</accession>